<dbReference type="RefSeq" id="WP_186918962.1">
    <property type="nucleotide sequence ID" value="NZ_JACOPQ010000005.1"/>
</dbReference>
<feature type="transmembrane region" description="Helical" evidence="2">
    <location>
        <begin position="43"/>
        <end position="64"/>
    </location>
</feature>
<feature type="region of interest" description="Disordered" evidence="1">
    <location>
        <begin position="69"/>
        <end position="110"/>
    </location>
</feature>
<comment type="caution">
    <text evidence="3">The sequence shown here is derived from an EMBL/GenBank/DDBJ whole genome shotgun (WGS) entry which is preliminary data.</text>
</comment>
<evidence type="ECO:0000313" key="3">
    <source>
        <dbReference type="EMBL" id="MBC5736942.1"/>
    </source>
</evidence>
<keyword evidence="2" id="KW-0472">Membrane</keyword>
<dbReference type="EMBL" id="JACOPQ010000005">
    <property type="protein sequence ID" value="MBC5736942.1"/>
    <property type="molecule type" value="Genomic_DNA"/>
</dbReference>
<name>A0A8J6J6C2_9FIRM</name>
<keyword evidence="2" id="KW-0812">Transmembrane</keyword>
<gene>
    <name evidence="3" type="ORF">H8S62_07935</name>
</gene>
<evidence type="ECO:0000256" key="1">
    <source>
        <dbReference type="SAM" id="MobiDB-lite"/>
    </source>
</evidence>
<organism evidence="3 4">
    <name type="scientific">Lawsonibacter faecis</name>
    <dbReference type="NCBI Taxonomy" id="2763052"/>
    <lineage>
        <taxon>Bacteria</taxon>
        <taxon>Bacillati</taxon>
        <taxon>Bacillota</taxon>
        <taxon>Clostridia</taxon>
        <taxon>Eubacteriales</taxon>
        <taxon>Oscillospiraceae</taxon>
        <taxon>Lawsonibacter</taxon>
    </lineage>
</organism>
<protein>
    <recommendedName>
        <fullName evidence="5">DUF4367 domain-containing protein</fullName>
    </recommendedName>
</protein>
<accession>A0A8J6J6C2</accession>
<keyword evidence="4" id="KW-1185">Reference proteome</keyword>
<dbReference type="AlphaFoldDB" id="A0A8J6J6C2"/>
<keyword evidence="2" id="KW-1133">Transmembrane helix</keyword>
<dbReference type="Proteomes" id="UP000607645">
    <property type="component" value="Unassembled WGS sequence"/>
</dbReference>
<evidence type="ECO:0008006" key="5">
    <source>
        <dbReference type="Google" id="ProtNLM"/>
    </source>
</evidence>
<sequence length="496" mass="53880">MKHYRAYMDRAALSGEAHERLMDRLQEAEDPTPRRMKRQLSRWAAAAACCALVCLTLFGVWRGIGGAGTAAPQLSNDAPPGVKDTYGPGEVAPDGQVMPVETTDPAQADGDPYVLRPEGPFQEGEVHSNFALISVEYDSLPEIAASIAMPKGWFEEALTREQMAAMLAGADGSAVPWTLSWDGYDVTGRAVYDGMGNLWRVELSGVSREDGRNSFSLTAKPGGVPEDCAVDVNQKSTEINGIQVFGSNSGRYGWDDSGALGYVYKTVLLAGGVGVRFQASNVDEEQAAMLADAAANTFARADGALCLDGLLTWGGDIPEWRSENLTLDEARAEPELGLHVPSDIPDGFTFGGASRELGQNRDYLSLWWEGYYTHISITVQRPFEEAAVMDTDDKKYYDQRLYTIPYCDSVPDEVMFGGFQDPVFRYEDLTLDVIEARLTYADSDAGDISGYRGNFTVLYPDGLVAHYSVKGVTPAEMAQMLGLGLEMCEGLPVPTP</sequence>
<reference evidence="3" key="1">
    <citation type="submission" date="2020-08" db="EMBL/GenBank/DDBJ databases">
        <title>Genome public.</title>
        <authorList>
            <person name="Liu C."/>
            <person name="Sun Q."/>
        </authorList>
    </citation>
    <scope>NUCLEOTIDE SEQUENCE</scope>
    <source>
        <strain evidence="3">NSJ-52</strain>
    </source>
</reference>
<evidence type="ECO:0000256" key="2">
    <source>
        <dbReference type="SAM" id="Phobius"/>
    </source>
</evidence>
<proteinExistence type="predicted"/>
<evidence type="ECO:0000313" key="4">
    <source>
        <dbReference type="Proteomes" id="UP000607645"/>
    </source>
</evidence>